<sequence length="83" mass="9166">MPRGQKQQSMEKKARPRVREQVVRVVHAVGITVIVLRLGQQLPLQRGAGPNVHKGGLQIVFADQGVRVAPDGSRRVKGLQRAR</sequence>
<evidence type="ECO:0000313" key="2">
    <source>
        <dbReference type="Proteomes" id="UP000314294"/>
    </source>
</evidence>
<proteinExistence type="predicted"/>
<evidence type="ECO:0000313" key="1">
    <source>
        <dbReference type="EMBL" id="TNN66608.1"/>
    </source>
</evidence>
<dbReference type="OrthoDB" id="10569672at2759"/>
<reference evidence="1 2" key="1">
    <citation type="submission" date="2019-03" db="EMBL/GenBank/DDBJ databases">
        <title>First draft genome of Liparis tanakae, snailfish: a comprehensive survey of snailfish specific genes.</title>
        <authorList>
            <person name="Kim W."/>
            <person name="Song I."/>
            <person name="Jeong J.-H."/>
            <person name="Kim D."/>
            <person name="Kim S."/>
            <person name="Ryu S."/>
            <person name="Song J.Y."/>
            <person name="Lee S.K."/>
        </authorList>
    </citation>
    <scope>NUCLEOTIDE SEQUENCE [LARGE SCALE GENOMIC DNA]</scope>
    <source>
        <tissue evidence="1">Muscle</tissue>
    </source>
</reference>
<gene>
    <name evidence="1" type="ORF">EYF80_023142</name>
</gene>
<organism evidence="1 2">
    <name type="scientific">Liparis tanakae</name>
    <name type="common">Tanaka's snailfish</name>
    <dbReference type="NCBI Taxonomy" id="230148"/>
    <lineage>
        <taxon>Eukaryota</taxon>
        <taxon>Metazoa</taxon>
        <taxon>Chordata</taxon>
        <taxon>Craniata</taxon>
        <taxon>Vertebrata</taxon>
        <taxon>Euteleostomi</taxon>
        <taxon>Actinopterygii</taxon>
        <taxon>Neopterygii</taxon>
        <taxon>Teleostei</taxon>
        <taxon>Neoteleostei</taxon>
        <taxon>Acanthomorphata</taxon>
        <taxon>Eupercaria</taxon>
        <taxon>Perciformes</taxon>
        <taxon>Cottioidei</taxon>
        <taxon>Cottales</taxon>
        <taxon>Liparidae</taxon>
        <taxon>Liparis</taxon>
    </lineage>
</organism>
<name>A0A4Z2HL77_9TELE</name>
<comment type="caution">
    <text evidence="1">The sequence shown here is derived from an EMBL/GenBank/DDBJ whole genome shotgun (WGS) entry which is preliminary data.</text>
</comment>
<dbReference type="Proteomes" id="UP000314294">
    <property type="component" value="Unassembled WGS sequence"/>
</dbReference>
<accession>A0A4Z2HL77</accession>
<protein>
    <submittedName>
        <fullName evidence="1">Uncharacterized protein</fullName>
    </submittedName>
</protein>
<keyword evidence="2" id="KW-1185">Reference proteome</keyword>
<dbReference type="EMBL" id="SRLO01000216">
    <property type="protein sequence ID" value="TNN66608.1"/>
    <property type="molecule type" value="Genomic_DNA"/>
</dbReference>
<dbReference type="AlphaFoldDB" id="A0A4Z2HL77"/>